<feature type="domain" description="N-acetyltransferase" evidence="1">
    <location>
        <begin position="13"/>
        <end position="166"/>
    </location>
</feature>
<dbReference type="CDD" id="cd04301">
    <property type="entry name" value="NAT_SF"/>
    <property type="match status" value="1"/>
</dbReference>
<dbReference type="InterPro" id="IPR016181">
    <property type="entry name" value="Acyl_CoA_acyltransferase"/>
</dbReference>
<reference evidence="2 3" key="1">
    <citation type="submission" date="2015-01" db="EMBL/GenBank/DDBJ databases">
        <title>Lactococcus lactis subsp.lactis JCM 5805 whole genome shotgun sequence.</title>
        <authorList>
            <person name="Fujii T."/>
            <person name="Tomita Y."/>
            <person name="Ikushima S."/>
            <person name="Fujiwara D."/>
        </authorList>
    </citation>
    <scope>NUCLEOTIDE SEQUENCE [LARGE SCALE GENOMIC DNA]</scope>
    <source>
        <strain evidence="2 3">JCM 5805</strain>
    </source>
</reference>
<evidence type="ECO:0000259" key="1">
    <source>
        <dbReference type="PROSITE" id="PS51186"/>
    </source>
</evidence>
<keyword evidence="2" id="KW-0808">Transferase</keyword>
<dbReference type="SUPFAM" id="SSF55729">
    <property type="entry name" value="Acyl-CoA N-acyltransferases (Nat)"/>
    <property type="match status" value="1"/>
</dbReference>
<dbReference type="EMBL" id="BBSI01000011">
    <property type="protein sequence ID" value="GAM79208.1"/>
    <property type="molecule type" value="Genomic_DNA"/>
</dbReference>
<dbReference type="InterPro" id="IPR000182">
    <property type="entry name" value="GNAT_dom"/>
</dbReference>
<dbReference type="PROSITE" id="PS51186">
    <property type="entry name" value="GNAT"/>
    <property type="match status" value="1"/>
</dbReference>
<protein>
    <submittedName>
        <fullName evidence="2">Histone acetyltransferase HPA2 and related acetyltransferases</fullName>
    </submittedName>
</protein>
<name>A0A0B8QW92_LACLL</name>
<comment type="caution">
    <text evidence="2">The sequence shown here is derived from an EMBL/GenBank/DDBJ whole genome shotgun (WGS) entry which is preliminary data.</text>
</comment>
<accession>A0A0B8QW92</accession>
<proteinExistence type="predicted"/>
<sequence>MSRFYIKNLSGWINLRELIKLREQPSYLKETIRFFQEKWGNTDSNPVYDDCLKHSLESNKKIPQWYLIVDEGKIIAGCGLINNDFISRMDLYPWLCTLYVEEKFRNQGLAGLLIEAVKEDCRTFDIDKLYLATDFADFYEHFDFHYLADGYHPWGEKSRIYEGNIN</sequence>
<evidence type="ECO:0000313" key="3">
    <source>
        <dbReference type="Proteomes" id="UP000031847"/>
    </source>
</evidence>
<dbReference type="GO" id="GO:0016747">
    <property type="term" value="F:acyltransferase activity, transferring groups other than amino-acyl groups"/>
    <property type="evidence" value="ECO:0007669"/>
    <property type="project" value="InterPro"/>
</dbReference>
<gene>
    <name evidence="2" type="ORF">JCM5805K_0315</name>
</gene>
<organism evidence="2 3">
    <name type="scientific">Lactococcus lactis subsp. lactis</name>
    <name type="common">Streptococcus lactis</name>
    <dbReference type="NCBI Taxonomy" id="1360"/>
    <lineage>
        <taxon>Bacteria</taxon>
        <taxon>Bacillati</taxon>
        <taxon>Bacillota</taxon>
        <taxon>Bacilli</taxon>
        <taxon>Lactobacillales</taxon>
        <taxon>Streptococcaceae</taxon>
        <taxon>Lactococcus</taxon>
    </lineage>
</organism>
<dbReference type="Gene3D" id="3.40.630.30">
    <property type="match status" value="1"/>
</dbReference>
<evidence type="ECO:0000313" key="2">
    <source>
        <dbReference type="EMBL" id="GAM79208.1"/>
    </source>
</evidence>
<dbReference type="Pfam" id="PF00583">
    <property type="entry name" value="Acetyltransf_1"/>
    <property type="match status" value="1"/>
</dbReference>
<dbReference type="Proteomes" id="UP000031847">
    <property type="component" value="Unassembled WGS sequence"/>
</dbReference>
<dbReference type="AlphaFoldDB" id="A0A0B8QW92"/>